<gene>
    <name evidence="2" type="ORF">HUW51_03870</name>
</gene>
<evidence type="ECO:0000313" key="2">
    <source>
        <dbReference type="EMBL" id="QNF31900.1"/>
    </source>
</evidence>
<evidence type="ECO:0000313" key="3">
    <source>
        <dbReference type="Proteomes" id="UP000515237"/>
    </source>
</evidence>
<feature type="transmembrane region" description="Helical" evidence="1">
    <location>
        <begin position="6"/>
        <end position="25"/>
    </location>
</feature>
<keyword evidence="1" id="KW-1133">Transmembrane helix</keyword>
<protein>
    <submittedName>
        <fullName evidence="2">Uncharacterized protein</fullName>
    </submittedName>
</protein>
<dbReference type="InterPro" id="IPR011856">
    <property type="entry name" value="tRNA_endonuc-like_dom_sf"/>
</dbReference>
<proteinExistence type="predicted"/>
<dbReference type="EMBL" id="CP055156">
    <property type="protein sequence ID" value="QNF31900.1"/>
    <property type="molecule type" value="Genomic_DNA"/>
</dbReference>
<dbReference type="Proteomes" id="UP000515237">
    <property type="component" value="Chromosome"/>
</dbReference>
<name>A0A7G7G416_9BACT</name>
<reference evidence="2 3" key="1">
    <citation type="journal article" date="2018" name="Int. J. Syst. Evol. Microbiol.">
        <title>Adhaeribacter swui sp. nov., isolated from wet mud.</title>
        <authorList>
            <person name="Kim D.U."/>
            <person name="Kim K.W."/>
            <person name="Kang M.S."/>
            <person name="Kim J.Y."/>
            <person name="Jang J.H."/>
            <person name="Kim M.K."/>
        </authorList>
    </citation>
    <scope>NUCLEOTIDE SEQUENCE [LARGE SCALE GENOMIC DNA]</scope>
    <source>
        <strain evidence="2 3">KCTC 52873</strain>
    </source>
</reference>
<evidence type="ECO:0000256" key="1">
    <source>
        <dbReference type="SAM" id="Phobius"/>
    </source>
</evidence>
<dbReference type="RefSeq" id="WP_185272683.1">
    <property type="nucleotide sequence ID" value="NZ_CP055156.1"/>
</dbReference>
<dbReference type="Gene3D" id="3.40.1350.10">
    <property type="match status" value="1"/>
</dbReference>
<keyword evidence="1" id="KW-0812">Transmembrane</keyword>
<accession>A0A7G7G416</accession>
<keyword evidence="3" id="KW-1185">Reference proteome</keyword>
<dbReference type="GO" id="GO:0003676">
    <property type="term" value="F:nucleic acid binding"/>
    <property type="evidence" value="ECO:0007669"/>
    <property type="project" value="InterPro"/>
</dbReference>
<dbReference type="AlphaFoldDB" id="A0A7G7G416"/>
<organism evidence="2 3">
    <name type="scientific">Adhaeribacter swui</name>
    <dbReference type="NCBI Taxonomy" id="2086471"/>
    <lineage>
        <taxon>Bacteria</taxon>
        <taxon>Pseudomonadati</taxon>
        <taxon>Bacteroidota</taxon>
        <taxon>Cytophagia</taxon>
        <taxon>Cytophagales</taxon>
        <taxon>Hymenobacteraceae</taxon>
        <taxon>Adhaeribacter</taxon>
    </lineage>
</organism>
<sequence>MKGITGINFIFVGIIATVSGAIILLKNDFATNHPENNSPAKQEIKVVAQNLPDANKSILDYSLIADKLTKQKDNLTTASEAEAKATFPKKRKMNRLANDSKKKGYDFEKYVIRKFDKKQFKLKVWDERNYLESISTETVRQPDLIYQYTQEGILDSFAVECKWRKQFQDNEIEIATHQQIENYKIFEKKTGLPVFITLGIGGEPASPKQIYIIPLNKIFSNKVDISFLMEFEQVPSRNFIYDSRTKNLSARTYPAISEGI</sequence>
<dbReference type="KEGG" id="aswu:HUW51_03870"/>
<keyword evidence="1" id="KW-0472">Membrane</keyword>